<accession>A0A699KYT8</accession>
<sequence length="197" mass="21881">KVVTPTPVKAVEESCVTCGGPHAHYNFDATNSNQSSVCVATGTYNQVASQNRASNYMAPPAFAPMQNSQNREILLEDRSCDVYGEEITLWVNDEAITFNLNQTMRYSSTYDDLSVNRIDIIDVAREEYAQEILGFSKNSLGGNPTTTSEPILSESSHSLTSFEGSDFILEEIEAYLKDESILQKLTMSIVIRREIFA</sequence>
<feature type="non-terminal residue" evidence="1">
    <location>
        <position position="1"/>
    </location>
</feature>
<dbReference type="AlphaFoldDB" id="A0A699KYT8"/>
<protein>
    <submittedName>
        <fullName evidence="1">Reverse transcriptase domain-containing protein</fullName>
    </submittedName>
</protein>
<comment type="caution">
    <text evidence="1">The sequence shown here is derived from an EMBL/GenBank/DDBJ whole genome shotgun (WGS) entry which is preliminary data.</text>
</comment>
<dbReference type="EMBL" id="BKCJ010568594">
    <property type="protein sequence ID" value="GFB17619.1"/>
    <property type="molecule type" value="Genomic_DNA"/>
</dbReference>
<keyword evidence="1" id="KW-0548">Nucleotidyltransferase</keyword>
<evidence type="ECO:0000313" key="1">
    <source>
        <dbReference type="EMBL" id="GFB17619.1"/>
    </source>
</evidence>
<keyword evidence="1" id="KW-0808">Transferase</keyword>
<name>A0A699KYT8_TANCI</name>
<proteinExistence type="predicted"/>
<gene>
    <name evidence="1" type="ORF">Tci_689590</name>
</gene>
<organism evidence="1">
    <name type="scientific">Tanacetum cinerariifolium</name>
    <name type="common">Dalmatian daisy</name>
    <name type="synonym">Chrysanthemum cinerariifolium</name>
    <dbReference type="NCBI Taxonomy" id="118510"/>
    <lineage>
        <taxon>Eukaryota</taxon>
        <taxon>Viridiplantae</taxon>
        <taxon>Streptophyta</taxon>
        <taxon>Embryophyta</taxon>
        <taxon>Tracheophyta</taxon>
        <taxon>Spermatophyta</taxon>
        <taxon>Magnoliopsida</taxon>
        <taxon>eudicotyledons</taxon>
        <taxon>Gunneridae</taxon>
        <taxon>Pentapetalae</taxon>
        <taxon>asterids</taxon>
        <taxon>campanulids</taxon>
        <taxon>Asterales</taxon>
        <taxon>Asteraceae</taxon>
        <taxon>Asteroideae</taxon>
        <taxon>Anthemideae</taxon>
        <taxon>Anthemidinae</taxon>
        <taxon>Tanacetum</taxon>
    </lineage>
</organism>
<dbReference type="GO" id="GO:0003964">
    <property type="term" value="F:RNA-directed DNA polymerase activity"/>
    <property type="evidence" value="ECO:0007669"/>
    <property type="project" value="UniProtKB-KW"/>
</dbReference>
<reference evidence="1" key="1">
    <citation type="journal article" date="2019" name="Sci. Rep.">
        <title>Draft genome of Tanacetum cinerariifolium, the natural source of mosquito coil.</title>
        <authorList>
            <person name="Yamashiro T."/>
            <person name="Shiraishi A."/>
            <person name="Satake H."/>
            <person name="Nakayama K."/>
        </authorList>
    </citation>
    <scope>NUCLEOTIDE SEQUENCE</scope>
</reference>
<keyword evidence="1" id="KW-0695">RNA-directed DNA polymerase</keyword>